<reference evidence="1 2" key="1">
    <citation type="journal article" date="2017" name="Mycologia">
        <title>Bifiguratus adelaidae, gen. et sp. nov., a new member of Mucoromycotina in endophytic and soil-dwelling habitats.</title>
        <authorList>
            <person name="Torres-Cruz T.J."/>
            <person name="Billingsley Tobias T.L."/>
            <person name="Almatruk M."/>
            <person name="Hesse C."/>
            <person name="Kuske C.R."/>
            <person name="Desiro A."/>
            <person name="Benucci G.M."/>
            <person name="Bonito G."/>
            <person name="Stajich J.E."/>
            <person name="Dunlap C."/>
            <person name="Arnold A.E."/>
            <person name="Porras-Alfaro A."/>
        </authorList>
    </citation>
    <scope>NUCLEOTIDE SEQUENCE [LARGE SCALE GENOMIC DNA]</scope>
    <source>
        <strain evidence="1 2">AZ0501</strain>
    </source>
</reference>
<organism evidence="1 2">
    <name type="scientific">Bifiguratus adelaidae</name>
    <dbReference type="NCBI Taxonomy" id="1938954"/>
    <lineage>
        <taxon>Eukaryota</taxon>
        <taxon>Fungi</taxon>
        <taxon>Fungi incertae sedis</taxon>
        <taxon>Mucoromycota</taxon>
        <taxon>Mucoromycotina</taxon>
        <taxon>Endogonomycetes</taxon>
        <taxon>Endogonales</taxon>
        <taxon>Endogonales incertae sedis</taxon>
        <taxon>Bifiguratus</taxon>
    </lineage>
</organism>
<sequence length="115" mass="12593">MSLEQRCRSGSFRAALTVTMGAHTLTQSSPAGTWGIALMNPAISEPNHVVVWLNGEGTQPYSSALVTSQCMDRLSIIARDRELHPATVGTLMDKAMMIGIDIRRLRVRMVPQSHC</sequence>
<keyword evidence="2" id="KW-1185">Reference proteome</keyword>
<dbReference type="AlphaFoldDB" id="A0A261Y334"/>
<name>A0A261Y334_9FUNG</name>
<evidence type="ECO:0000313" key="2">
    <source>
        <dbReference type="Proteomes" id="UP000242875"/>
    </source>
</evidence>
<accession>A0A261Y334</accession>
<proteinExistence type="predicted"/>
<dbReference type="Proteomes" id="UP000242875">
    <property type="component" value="Unassembled WGS sequence"/>
</dbReference>
<gene>
    <name evidence="1" type="ORF">BZG36_02108</name>
</gene>
<dbReference type="Gene3D" id="2.40.128.20">
    <property type="match status" value="1"/>
</dbReference>
<protein>
    <submittedName>
        <fullName evidence="1">Uncharacterized protein</fullName>
    </submittedName>
</protein>
<comment type="caution">
    <text evidence="1">The sequence shown here is derived from an EMBL/GenBank/DDBJ whole genome shotgun (WGS) entry which is preliminary data.</text>
</comment>
<evidence type="ECO:0000313" key="1">
    <source>
        <dbReference type="EMBL" id="OZJ05019.1"/>
    </source>
</evidence>
<dbReference type="InterPro" id="IPR012674">
    <property type="entry name" value="Calycin"/>
</dbReference>
<dbReference type="EMBL" id="MVBO01000024">
    <property type="protein sequence ID" value="OZJ05019.1"/>
    <property type="molecule type" value="Genomic_DNA"/>
</dbReference>